<organism evidence="1 2">
    <name type="scientific">Streptomyces bugieae</name>
    <dbReference type="NCBI Taxonomy" id="3098223"/>
    <lineage>
        <taxon>Bacteria</taxon>
        <taxon>Bacillati</taxon>
        <taxon>Actinomycetota</taxon>
        <taxon>Actinomycetes</taxon>
        <taxon>Kitasatosporales</taxon>
        <taxon>Streptomycetaceae</taxon>
        <taxon>Streptomyces</taxon>
    </lineage>
</organism>
<gene>
    <name evidence="1" type="ORF">V2J85_06795</name>
</gene>
<keyword evidence="2" id="KW-1185">Reference proteome</keyword>
<accession>A0ABU7NJK9</accession>
<protein>
    <submittedName>
        <fullName evidence="1">Uncharacterized protein</fullName>
    </submittedName>
</protein>
<dbReference type="RefSeq" id="WP_261957781.1">
    <property type="nucleotide sequence ID" value="NZ_JAZBJP010000002.1"/>
</dbReference>
<evidence type="ECO:0000313" key="1">
    <source>
        <dbReference type="EMBL" id="MEE4419059.1"/>
    </source>
</evidence>
<proteinExistence type="predicted"/>
<sequence length="50" mass="5195">MDDLLKLVTPYVTRLCGPIAPRDTADAVPESLLAVFRGAARAAGSTYSGS</sequence>
<reference evidence="1 2" key="1">
    <citation type="submission" date="2023-12" db="EMBL/GenBank/DDBJ databases">
        <title>30 novel species of actinomycetes from the DSMZ collection.</title>
        <authorList>
            <person name="Nouioui I."/>
        </authorList>
    </citation>
    <scope>NUCLEOTIDE SEQUENCE [LARGE SCALE GENOMIC DNA]</scope>
    <source>
        <strain evidence="1 2">DSM 41528</strain>
    </source>
</reference>
<comment type="caution">
    <text evidence="1">The sequence shown here is derived from an EMBL/GenBank/DDBJ whole genome shotgun (WGS) entry which is preliminary data.</text>
</comment>
<dbReference type="Proteomes" id="UP001307760">
    <property type="component" value="Unassembled WGS sequence"/>
</dbReference>
<name>A0ABU7NJK9_9ACTN</name>
<evidence type="ECO:0000313" key="2">
    <source>
        <dbReference type="Proteomes" id="UP001307760"/>
    </source>
</evidence>
<dbReference type="EMBL" id="JAZBJP010000002">
    <property type="protein sequence ID" value="MEE4419059.1"/>
    <property type="molecule type" value="Genomic_DNA"/>
</dbReference>